<proteinExistence type="inferred from homology"/>
<dbReference type="NCBIfam" id="TIGR01032">
    <property type="entry name" value="rplT_bact"/>
    <property type="match status" value="1"/>
</dbReference>
<evidence type="ECO:0000256" key="1">
    <source>
        <dbReference type="ARBA" id="ARBA00007698"/>
    </source>
</evidence>
<dbReference type="GO" id="GO:0019843">
    <property type="term" value="F:rRNA binding"/>
    <property type="evidence" value="ECO:0007669"/>
    <property type="project" value="UniProtKB-UniRule"/>
</dbReference>
<keyword evidence="3 7" id="KW-0694">RNA-binding</keyword>
<keyword evidence="2 7" id="KW-0699">rRNA-binding</keyword>
<dbReference type="GO" id="GO:0005840">
    <property type="term" value="C:ribosome"/>
    <property type="evidence" value="ECO:0007669"/>
    <property type="project" value="UniProtKB-KW"/>
</dbReference>
<evidence type="ECO:0000313" key="9">
    <source>
        <dbReference type="EMBL" id="SLM10394.1"/>
    </source>
</evidence>
<organism evidence="9">
    <name type="scientific">uncultured spirochete</name>
    <dbReference type="NCBI Taxonomy" id="156406"/>
    <lineage>
        <taxon>Bacteria</taxon>
        <taxon>Pseudomonadati</taxon>
        <taxon>Spirochaetota</taxon>
        <taxon>Spirochaetia</taxon>
        <taxon>Spirochaetales</taxon>
        <taxon>environmental samples</taxon>
    </lineage>
</organism>
<dbReference type="InterPro" id="IPR049946">
    <property type="entry name" value="RIBOSOMAL_L20_CS"/>
</dbReference>
<dbReference type="EMBL" id="FWDM01000006">
    <property type="protein sequence ID" value="SLM10394.1"/>
    <property type="molecule type" value="Genomic_DNA"/>
</dbReference>
<dbReference type="Pfam" id="PF00453">
    <property type="entry name" value="Ribosomal_L20"/>
    <property type="match status" value="1"/>
</dbReference>
<dbReference type="PROSITE" id="PS00937">
    <property type="entry name" value="RIBOSOMAL_L20"/>
    <property type="match status" value="1"/>
</dbReference>
<comment type="similarity">
    <text evidence="1 7 8">Belongs to the bacterial ribosomal protein bL20 family.</text>
</comment>
<evidence type="ECO:0000256" key="4">
    <source>
        <dbReference type="ARBA" id="ARBA00022980"/>
    </source>
</evidence>
<evidence type="ECO:0000256" key="8">
    <source>
        <dbReference type="RuleBase" id="RU000560"/>
    </source>
</evidence>
<keyword evidence="5 7" id="KW-0687">Ribonucleoprotein</keyword>
<dbReference type="AlphaFoldDB" id="A0A3P3XG63"/>
<comment type="function">
    <text evidence="7 8">Binds directly to 23S ribosomal RNA and is necessary for the in vitro assembly process of the 50S ribosomal subunit. It is not involved in the protein synthesizing functions of that subunit.</text>
</comment>
<evidence type="ECO:0000256" key="6">
    <source>
        <dbReference type="ARBA" id="ARBA00035172"/>
    </source>
</evidence>
<sequence length="119" mass="13662">MPRAVDGTRRKDHRKKILKHAEGFWGRRHSNYKVAKDAVAKALSDAYKDRRDKKGVFRRLWIARINAACRMRDISYSRFIEGLYKADVCIDRKMLADIAVRDPAAFDAVVEKAKAALQG</sequence>
<dbReference type="Gene3D" id="1.10.1900.20">
    <property type="entry name" value="Ribosomal protein L20"/>
    <property type="match status" value="1"/>
</dbReference>
<dbReference type="PRINTS" id="PR00062">
    <property type="entry name" value="RIBOSOMALL20"/>
</dbReference>
<gene>
    <name evidence="7 9" type="primary">rplT</name>
    <name evidence="9" type="ORF">SPIROBIBN47_140011</name>
</gene>
<dbReference type="CDD" id="cd07026">
    <property type="entry name" value="Ribosomal_L20"/>
    <property type="match status" value="1"/>
</dbReference>
<dbReference type="GO" id="GO:0006412">
    <property type="term" value="P:translation"/>
    <property type="evidence" value="ECO:0007669"/>
    <property type="project" value="InterPro"/>
</dbReference>
<dbReference type="FunFam" id="1.10.1900.20:FF:000001">
    <property type="entry name" value="50S ribosomal protein L20"/>
    <property type="match status" value="1"/>
</dbReference>
<reference evidence="9" key="1">
    <citation type="submission" date="2017-02" db="EMBL/GenBank/DDBJ databases">
        <authorList>
            <person name="Regsiter A."/>
            <person name="William W."/>
        </authorList>
    </citation>
    <scope>NUCLEOTIDE SEQUENCE</scope>
    <source>
        <strain evidence="9">Bib</strain>
    </source>
</reference>
<evidence type="ECO:0000256" key="3">
    <source>
        <dbReference type="ARBA" id="ARBA00022884"/>
    </source>
</evidence>
<dbReference type="InterPro" id="IPR005813">
    <property type="entry name" value="Ribosomal_bL20"/>
</dbReference>
<dbReference type="GO" id="GO:0003735">
    <property type="term" value="F:structural constituent of ribosome"/>
    <property type="evidence" value="ECO:0007669"/>
    <property type="project" value="InterPro"/>
</dbReference>
<evidence type="ECO:0000256" key="2">
    <source>
        <dbReference type="ARBA" id="ARBA00022730"/>
    </source>
</evidence>
<dbReference type="HAMAP" id="MF_00382">
    <property type="entry name" value="Ribosomal_bL20"/>
    <property type="match status" value="1"/>
</dbReference>
<dbReference type="Gene3D" id="6.10.160.10">
    <property type="match status" value="1"/>
</dbReference>
<protein>
    <recommendedName>
        <fullName evidence="6 7">Large ribosomal subunit protein bL20</fullName>
    </recommendedName>
</protein>
<evidence type="ECO:0000256" key="5">
    <source>
        <dbReference type="ARBA" id="ARBA00023274"/>
    </source>
</evidence>
<keyword evidence="4 7" id="KW-0689">Ribosomal protein</keyword>
<accession>A0A3P3XG63</accession>
<dbReference type="PANTHER" id="PTHR10986">
    <property type="entry name" value="39S RIBOSOMAL PROTEIN L20"/>
    <property type="match status" value="1"/>
</dbReference>
<evidence type="ECO:0000256" key="7">
    <source>
        <dbReference type="HAMAP-Rule" id="MF_00382"/>
    </source>
</evidence>
<dbReference type="GO" id="GO:0000027">
    <property type="term" value="P:ribosomal large subunit assembly"/>
    <property type="evidence" value="ECO:0007669"/>
    <property type="project" value="UniProtKB-UniRule"/>
</dbReference>
<dbReference type="InterPro" id="IPR035566">
    <property type="entry name" value="Ribosomal_protein_bL20_C"/>
</dbReference>
<name>A0A3P3XG63_9SPIR</name>
<dbReference type="GO" id="GO:1990904">
    <property type="term" value="C:ribonucleoprotein complex"/>
    <property type="evidence" value="ECO:0007669"/>
    <property type="project" value="UniProtKB-KW"/>
</dbReference>
<dbReference type="SUPFAM" id="SSF74731">
    <property type="entry name" value="Ribosomal protein L20"/>
    <property type="match status" value="1"/>
</dbReference>